<dbReference type="AlphaFoldDB" id="A0A2D0JJN3"/>
<protein>
    <recommendedName>
        <fullName evidence="3">PerC family transcriptional regulator</fullName>
    </recommendedName>
</protein>
<comment type="caution">
    <text evidence="1">The sequence shown here is derived from an EMBL/GenBank/DDBJ whole genome shotgun (WGS) entry which is preliminary data.</text>
</comment>
<evidence type="ECO:0000313" key="1">
    <source>
        <dbReference type="EMBL" id="PHM45605.1"/>
    </source>
</evidence>
<evidence type="ECO:0000313" key="2">
    <source>
        <dbReference type="Proteomes" id="UP000221980"/>
    </source>
</evidence>
<dbReference type="Pfam" id="PF06069">
    <property type="entry name" value="PerC"/>
    <property type="match status" value="1"/>
</dbReference>
<organism evidence="1 2">
    <name type="scientific">Xenorhabdus miraniensis</name>
    <dbReference type="NCBI Taxonomy" id="351674"/>
    <lineage>
        <taxon>Bacteria</taxon>
        <taxon>Pseudomonadati</taxon>
        <taxon>Pseudomonadota</taxon>
        <taxon>Gammaproteobacteria</taxon>
        <taxon>Enterobacterales</taxon>
        <taxon>Morganellaceae</taxon>
        <taxon>Xenorhabdus</taxon>
    </lineage>
</organism>
<keyword evidence="2" id="KW-1185">Reference proteome</keyword>
<dbReference type="RefSeq" id="WP_244171008.1">
    <property type="nucleotide sequence ID" value="NZ_NITZ01000044.1"/>
</dbReference>
<name>A0A2D0JJN3_9GAMM</name>
<dbReference type="EMBL" id="NITZ01000044">
    <property type="protein sequence ID" value="PHM45605.1"/>
    <property type="molecule type" value="Genomic_DNA"/>
</dbReference>
<accession>A0A2D0JJN3</accession>
<sequence>MMTAYEQAKELARSLELKGLFRRAANKWGEALSLSHDKKQEQECTKNNLRCVRKAQIKIQEGW</sequence>
<proteinExistence type="predicted"/>
<reference evidence="1 2" key="1">
    <citation type="journal article" date="2017" name="Nat. Microbiol.">
        <title>Natural product diversity associated with the nematode symbionts Photorhabdus and Xenorhabdus.</title>
        <authorList>
            <person name="Tobias N.J."/>
            <person name="Wolff H."/>
            <person name="Djahanschiri B."/>
            <person name="Grundmann F."/>
            <person name="Kronenwerth M."/>
            <person name="Shi Y.M."/>
            <person name="Simonyi S."/>
            <person name="Grun P."/>
            <person name="Shapiro-Ilan D."/>
            <person name="Pidot S.J."/>
            <person name="Stinear T.P."/>
            <person name="Ebersberger I."/>
            <person name="Bode H.B."/>
        </authorList>
    </citation>
    <scope>NUCLEOTIDE SEQUENCE [LARGE SCALE GENOMIC DNA]</scope>
    <source>
        <strain evidence="1 2">DSM 17902</strain>
    </source>
</reference>
<gene>
    <name evidence="1" type="ORF">Xmir_04239</name>
</gene>
<evidence type="ECO:0008006" key="3">
    <source>
        <dbReference type="Google" id="ProtNLM"/>
    </source>
</evidence>
<dbReference type="Proteomes" id="UP000221980">
    <property type="component" value="Unassembled WGS sequence"/>
</dbReference>
<dbReference type="InterPro" id="IPR024684">
    <property type="entry name" value="Tscrpt_act_PerC/SfV_Orf40"/>
</dbReference>